<name>A0A7C5M0N4_9PROT</name>
<comment type="caution">
    <text evidence="2">The sequence shown here is derived from an EMBL/GenBank/DDBJ whole genome shotgun (WGS) entry which is preliminary data.</text>
</comment>
<protein>
    <submittedName>
        <fullName evidence="2">DUF58 domain-containing protein</fullName>
    </submittedName>
</protein>
<dbReference type="Pfam" id="PF01882">
    <property type="entry name" value="DUF58"/>
    <property type="match status" value="1"/>
</dbReference>
<organism evidence="2">
    <name type="scientific">Hellea balneolensis</name>
    <dbReference type="NCBI Taxonomy" id="287478"/>
    <lineage>
        <taxon>Bacteria</taxon>
        <taxon>Pseudomonadati</taxon>
        <taxon>Pseudomonadota</taxon>
        <taxon>Alphaproteobacteria</taxon>
        <taxon>Maricaulales</taxon>
        <taxon>Robiginitomaculaceae</taxon>
        <taxon>Hellea</taxon>
    </lineage>
</organism>
<dbReference type="Proteomes" id="UP000885830">
    <property type="component" value="Unassembled WGS sequence"/>
</dbReference>
<evidence type="ECO:0000259" key="1">
    <source>
        <dbReference type="Pfam" id="PF01882"/>
    </source>
</evidence>
<accession>A0A7C5M0N4</accession>
<gene>
    <name evidence="2" type="ORF">ENJ42_06820</name>
</gene>
<sequence length="295" mass="33120">MPVAAPHRPHLRTEAEELAARYPGLLAEAERVASIVAQGVHGRRRSGLGETFWQYRGYTPSDSATQIDWRRSARSDHLFVRENEWEAANTVWLWCDGSAGMDWASTPKIPTKKDRATVLLMALSSLLMRAGERCAVLGMSDKPHTGRFGIERIASKLLRSEGKPQDIQAPFNCHARLVLASDFLEPLDQWRDRLSQLSGRSASGLLIHLIDPAEESFPFKGRLKLLDPETPRPKIPFLLGRAETKRAEYLEKFAAHKQAISDMGRRLGWRVVVHHTDKPATQALSAIYAILSEDK</sequence>
<reference evidence="2" key="1">
    <citation type="journal article" date="2020" name="mSystems">
        <title>Genome- and Community-Level Interaction Insights into Carbon Utilization and Element Cycling Functions of Hydrothermarchaeota in Hydrothermal Sediment.</title>
        <authorList>
            <person name="Zhou Z."/>
            <person name="Liu Y."/>
            <person name="Xu W."/>
            <person name="Pan J."/>
            <person name="Luo Z.H."/>
            <person name="Li M."/>
        </authorList>
    </citation>
    <scope>NUCLEOTIDE SEQUENCE [LARGE SCALE GENOMIC DNA]</scope>
    <source>
        <strain evidence="2">HyVt-485</strain>
    </source>
</reference>
<dbReference type="PANTHER" id="PTHR33608">
    <property type="entry name" value="BLL2464 PROTEIN"/>
    <property type="match status" value="1"/>
</dbReference>
<dbReference type="EMBL" id="DRMJ01000354">
    <property type="protein sequence ID" value="HHL43308.1"/>
    <property type="molecule type" value="Genomic_DNA"/>
</dbReference>
<evidence type="ECO:0000313" key="2">
    <source>
        <dbReference type="EMBL" id="HHL43308.1"/>
    </source>
</evidence>
<feature type="domain" description="DUF58" evidence="1">
    <location>
        <begin position="54"/>
        <end position="257"/>
    </location>
</feature>
<proteinExistence type="predicted"/>
<dbReference type="InterPro" id="IPR002881">
    <property type="entry name" value="DUF58"/>
</dbReference>
<dbReference type="AlphaFoldDB" id="A0A7C5M0N4"/>
<dbReference type="PANTHER" id="PTHR33608:SF6">
    <property type="entry name" value="BLL2464 PROTEIN"/>
    <property type="match status" value="1"/>
</dbReference>